<comment type="cofactor">
    <cofactor evidence="14">
        <name>[4Fe-4S] cluster</name>
        <dbReference type="ChEBI" id="CHEBI:49883"/>
    </cofactor>
    <text evidence="14">Binds 1 [4Fe-4S] cluster. The cluster is coordinated with 3 cysteines and an exchangeable S-adenosyl-L-methionine.</text>
</comment>
<dbReference type="SFLD" id="SFLDF00275">
    <property type="entry name" value="adenosine_C2_methyltransferase"/>
    <property type="match status" value="1"/>
</dbReference>
<keyword evidence="7 14" id="KW-0808">Transferase</keyword>
<sequence length="369" mass="41513">MEYSMNNASLIDLKNLTLEELTEFLAGMGKERFRARQIMRWMYGRLAQDFEAMSDLSKELRSQLSQRARISHLVPETVEESQDGTRKYLFRLEDGETVETVRIPMEDHRCTLCISTQVGCAMGCVFCHTGSFGLVRHLAPAEIVNQVCAAMAEAPVNNIVLMGMGEPLHNLDNVVKALQILYTPEGFDFSPRKVTLSTAGLVPEMLELGRRIRVNLAVSLNATTDEVRNRLMPINRRYPLAELMKACREYPLQPRQRITFEYILIRDTNDSEQDARRLVKLLHGIKAKVNLIPYNEHPASPFKAPAEESVSRFQGYLLDRGMVAVRRASKGQDIAAACGQLKGKLTAAQSRQSSVDSSSPEHSSKRGNR</sequence>
<dbReference type="InterPro" id="IPR013785">
    <property type="entry name" value="Aldolase_TIM"/>
</dbReference>
<evidence type="ECO:0000256" key="7">
    <source>
        <dbReference type="ARBA" id="ARBA00022679"/>
    </source>
</evidence>
<feature type="binding site" evidence="14">
    <location>
        <position position="295"/>
    </location>
    <ligand>
        <name>S-adenosyl-L-methionine</name>
        <dbReference type="ChEBI" id="CHEBI:59789"/>
    </ligand>
</feature>
<dbReference type="GO" id="GO:0005737">
    <property type="term" value="C:cytoplasm"/>
    <property type="evidence" value="ECO:0007669"/>
    <property type="project" value="UniProtKB-SubCell"/>
</dbReference>
<gene>
    <name evidence="14" type="primary">rlmN</name>
    <name evidence="17" type="ORF">A7E75_00245</name>
</gene>
<dbReference type="InterPro" id="IPR058240">
    <property type="entry name" value="rSAM_sf"/>
</dbReference>
<keyword evidence="13 14" id="KW-1015">Disulfide bond</keyword>
<feature type="active site" description="Proton acceptor" evidence="14">
    <location>
        <position position="99"/>
    </location>
</feature>
<evidence type="ECO:0000256" key="4">
    <source>
        <dbReference type="ARBA" id="ARBA00022490"/>
    </source>
</evidence>
<evidence type="ECO:0000256" key="6">
    <source>
        <dbReference type="ARBA" id="ARBA00022603"/>
    </source>
</evidence>
<dbReference type="GO" id="GO:0070040">
    <property type="term" value="F:rRNA (adenine(2503)-C2-)-methyltransferase activity"/>
    <property type="evidence" value="ECO:0007669"/>
    <property type="project" value="UniProtKB-UniRule"/>
</dbReference>
<dbReference type="GO" id="GO:0002935">
    <property type="term" value="F:tRNA (adenine(37)-C2)-methyltransferase activity"/>
    <property type="evidence" value="ECO:0007669"/>
    <property type="project" value="UniProtKB-UniRule"/>
</dbReference>
<evidence type="ECO:0000256" key="10">
    <source>
        <dbReference type="ARBA" id="ARBA00022723"/>
    </source>
</evidence>
<evidence type="ECO:0000256" key="11">
    <source>
        <dbReference type="ARBA" id="ARBA00023004"/>
    </source>
</evidence>
<feature type="binding site" evidence="14">
    <location>
        <begin position="165"/>
        <end position="166"/>
    </location>
    <ligand>
        <name>S-adenosyl-L-methionine</name>
        <dbReference type="ChEBI" id="CHEBI:59789"/>
    </ligand>
</feature>
<keyword evidence="8 14" id="KW-0949">S-adenosyl-L-methionine</keyword>
<evidence type="ECO:0000256" key="3">
    <source>
        <dbReference type="ARBA" id="ARBA00022485"/>
    </source>
</evidence>
<dbReference type="Pfam" id="PF04055">
    <property type="entry name" value="Radical_SAM"/>
    <property type="match status" value="1"/>
</dbReference>
<feature type="binding site" evidence="14">
    <location>
        <position position="127"/>
    </location>
    <ligand>
        <name>[4Fe-4S] cluster</name>
        <dbReference type="ChEBI" id="CHEBI:49883"/>
        <note>4Fe-4S-S-AdoMet</note>
    </ligand>
</feature>
<dbReference type="InterPro" id="IPR048641">
    <property type="entry name" value="RlmN_N"/>
</dbReference>
<dbReference type="SFLD" id="SFLDS00029">
    <property type="entry name" value="Radical_SAM"/>
    <property type="match status" value="1"/>
</dbReference>
<feature type="active site" description="S-methylcysteine intermediate" evidence="14">
    <location>
        <position position="338"/>
    </location>
</feature>
<dbReference type="PIRSF" id="PIRSF006004">
    <property type="entry name" value="CHP00048"/>
    <property type="match status" value="1"/>
</dbReference>
<feature type="binding site" evidence="14">
    <location>
        <position position="120"/>
    </location>
    <ligand>
        <name>[4Fe-4S] cluster</name>
        <dbReference type="ChEBI" id="CHEBI:49883"/>
        <note>4Fe-4S-S-AdoMet</note>
    </ligand>
</feature>
<proteinExistence type="inferred from homology"/>
<evidence type="ECO:0000256" key="2">
    <source>
        <dbReference type="ARBA" id="ARBA00007544"/>
    </source>
</evidence>
<dbReference type="GO" id="GO:0051539">
    <property type="term" value="F:4 iron, 4 sulfur cluster binding"/>
    <property type="evidence" value="ECO:0007669"/>
    <property type="project" value="UniProtKB-UniRule"/>
</dbReference>
<dbReference type="STRING" id="29542.A6070_08850"/>
<keyword evidence="10 14" id="KW-0479">Metal-binding</keyword>
<dbReference type="InterPro" id="IPR040072">
    <property type="entry name" value="Methyltransferase_A"/>
</dbReference>
<evidence type="ECO:0000256" key="9">
    <source>
        <dbReference type="ARBA" id="ARBA00022694"/>
    </source>
</evidence>
<evidence type="ECO:0000256" key="13">
    <source>
        <dbReference type="ARBA" id="ARBA00023157"/>
    </source>
</evidence>
<evidence type="ECO:0000256" key="15">
    <source>
        <dbReference type="SAM" id="MobiDB-lite"/>
    </source>
</evidence>
<feature type="domain" description="Radical SAM core" evidence="16">
    <location>
        <begin position="106"/>
        <end position="333"/>
    </location>
</feature>
<dbReference type="PANTHER" id="PTHR30544">
    <property type="entry name" value="23S RRNA METHYLTRANSFERASE"/>
    <property type="match status" value="1"/>
</dbReference>
<dbReference type="InterPro" id="IPR007197">
    <property type="entry name" value="rSAM"/>
</dbReference>
<comment type="function">
    <text evidence="14">Specifically methylates position 2 of adenine 2503 in 23S rRNA and position 2 of adenine 37 in tRNAs.</text>
</comment>
<keyword evidence="3 14" id="KW-0004">4Fe-4S</keyword>
<keyword evidence="18" id="KW-1185">Reference proteome</keyword>
<feature type="binding site" evidence="14">
    <location>
        <position position="124"/>
    </location>
    <ligand>
        <name>[4Fe-4S] cluster</name>
        <dbReference type="ChEBI" id="CHEBI:49883"/>
        <note>4Fe-4S-S-AdoMet</note>
    </ligand>
</feature>
<dbReference type="GO" id="GO:0000049">
    <property type="term" value="F:tRNA binding"/>
    <property type="evidence" value="ECO:0007669"/>
    <property type="project" value="UniProtKB-UniRule"/>
</dbReference>
<dbReference type="KEGG" id="pace:A6070_08850"/>
<organism evidence="17 18">
    <name type="scientific">Syntrophotalea acetylenica</name>
    <name type="common">Pelobacter acetylenicus</name>
    <dbReference type="NCBI Taxonomy" id="29542"/>
    <lineage>
        <taxon>Bacteria</taxon>
        <taxon>Pseudomonadati</taxon>
        <taxon>Thermodesulfobacteriota</taxon>
        <taxon>Desulfuromonadia</taxon>
        <taxon>Desulfuromonadales</taxon>
        <taxon>Syntrophotaleaceae</taxon>
        <taxon>Syntrophotalea</taxon>
    </lineage>
</organism>
<dbReference type="FunFam" id="1.10.150.530:FF:000003">
    <property type="entry name" value="Dual-specificity RNA methyltransferase RlmN"/>
    <property type="match status" value="1"/>
</dbReference>
<dbReference type="InterPro" id="IPR027492">
    <property type="entry name" value="RNA_MTrfase_RlmN"/>
</dbReference>
<evidence type="ECO:0000256" key="8">
    <source>
        <dbReference type="ARBA" id="ARBA00022691"/>
    </source>
</evidence>
<name>A0A1L3GJI3_SYNAC</name>
<evidence type="ECO:0000313" key="17">
    <source>
        <dbReference type="EMBL" id="APG26102.1"/>
    </source>
</evidence>
<dbReference type="Gene3D" id="1.10.150.530">
    <property type="match status" value="1"/>
</dbReference>
<accession>A0A1L3GJI3</accession>
<dbReference type="HAMAP" id="MF_01849">
    <property type="entry name" value="RNA_methyltr_RlmN"/>
    <property type="match status" value="1"/>
</dbReference>
<dbReference type="PROSITE" id="PS51918">
    <property type="entry name" value="RADICAL_SAM"/>
    <property type="match status" value="1"/>
</dbReference>
<dbReference type="PANTHER" id="PTHR30544:SF5">
    <property type="entry name" value="RADICAL SAM CORE DOMAIN-CONTAINING PROTEIN"/>
    <property type="match status" value="1"/>
</dbReference>
<evidence type="ECO:0000256" key="1">
    <source>
        <dbReference type="ARBA" id="ARBA00004496"/>
    </source>
</evidence>
<keyword evidence="6 14" id="KW-0489">Methyltransferase</keyword>
<dbReference type="FunFam" id="3.20.20.70:FF:000014">
    <property type="entry name" value="Probable dual-specificity RNA methyltransferase RlmN"/>
    <property type="match status" value="1"/>
</dbReference>
<feature type="binding site" evidence="14">
    <location>
        <begin position="219"/>
        <end position="221"/>
    </location>
    <ligand>
        <name>S-adenosyl-L-methionine</name>
        <dbReference type="ChEBI" id="CHEBI:59789"/>
    </ligand>
</feature>
<feature type="region of interest" description="Disordered" evidence="15">
    <location>
        <begin position="347"/>
        <end position="369"/>
    </location>
</feature>
<evidence type="ECO:0000256" key="12">
    <source>
        <dbReference type="ARBA" id="ARBA00023014"/>
    </source>
</evidence>
<keyword evidence="5 14" id="KW-0698">rRNA processing</keyword>
<dbReference type="Pfam" id="PF21016">
    <property type="entry name" value="RlmN_N"/>
    <property type="match status" value="1"/>
</dbReference>
<comment type="catalytic activity">
    <reaction evidence="14">
        <text>adenosine(2503) in 23S rRNA + 2 reduced [2Fe-2S]-[ferredoxin] + 2 S-adenosyl-L-methionine = 2-methyladenosine(2503) in 23S rRNA + 5'-deoxyadenosine + L-methionine + 2 oxidized [2Fe-2S]-[ferredoxin] + S-adenosyl-L-homocysteine</text>
        <dbReference type="Rhea" id="RHEA:42916"/>
        <dbReference type="Rhea" id="RHEA-COMP:10000"/>
        <dbReference type="Rhea" id="RHEA-COMP:10001"/>
        <dbReference type="Rhea" id="RHEA-COMP:10152"/>
        <dbReference type="Rhea" id="RHEA-COMP:10282"/>
        <dbReference type="ChEBI" id="CHEBI:17319"/>
        <dbReference type="ChEBI" id="CHEBI:33737"/>
        <dbReference type="ChEBI" id="CHEBI:33738"/>
        <dbReference type="ChEBI" id="CHEBI:57844"/>
        <dbReference type="ChEBI" id="CHEBI:57856"/>
        <dbReference type="ChEBI" id="CHEBI:59789"/>
        <dbReference type="ChEBI" id="CHEBI:74411"/>
        <dbReference type="ChEBI" id="CHEBI:74497"/>
        <dbReference type="EC" id="2.1.1.192"/>
    </reaction>
</comment>
<feature type="compositionally biased region" description="Low complexity" evidence="15">
    <location>
        <begin position="350"/>
        <end position="361"/>
    </location>
</feature>
<reference evidence="17 18" key="1">
    <citation type="journal article" date="2017" name="Genome Announc.">
        <title>Complete Genome Sequences of Two Acetylene-Fermenting Pelobacter acetylenicus Strains.</title>
        <authorList>
            <person name="Sutton J.M."/>
            <person name="Baesman S.M."/>
            <person name="Fierst J.L."/>
            <person name="Poret-Peterson A.T."/>
            <person name="Oremland R.S."/>
            <person name="Dunlap D.S."/>
            <person name="Akob D.M."/>
        </authorList>
    </citation>
    <scope>NUCLEOTIDE SEQUENCE [LARGE SCALE GENOMIC DNA]</scope>
    <source>
        <strain evidence="17 18">DSM 3247</strain>
    </source>
</reference>
<comment type="similarity">
    <text evidence="2 14">Belongs to the radical SAM superfamily. RlmN family.</text>
</comment>
<dbReference type="SUPFAM" id="SSF102114">
    <property type="entry name" value="Radical SAM enzymes"/>
    <property type="match status" value="1"/>
</dbReference>
<comment type="subcellular location">
    <subcellularLocation>
        <location evidence="1 14">Cytoplasm</location>
    </subcellularLocation>
</comment>
<keyword evidence="11 14" id="KW-0408">Iron</keyword>
<evidence type="ECO:0000256" key="14">
    <source>
        <dbReference type="HAMAP-Rule" id="MF_01849"/>
    </source>
</evidence>
<keyword evidence="9 14" id="KW-0819">tRNA processing</keyword>
<dbReference type="CDD" id="cd01335">
    <property type="entry name" value="Radical_SAM"/>
    <property type="match status" value="1"/>
</dbReference>
<evidence type="ECO:0000256" key="5">
    <source>
        <dbReference type="ARBA" id="ARBA00022552"/>
    </source>
</evidence>
<dbReference type="InterPro" id="IPR004383">
    <property type="entry name" value="rRNA_lsu_MTrfase_RlmN/Cfr"/>
</dbReference>
<dbReference type="AlphaFoldDB" id="A0A1L3GJI3"/>
<comment type="catalytic activity">
    <reaction evidence="14">
        <text>adenosine(37) in tRNA + 2 reduced [2Fe-2S]-[ferredoxin] + 2 S-adenosyl-L-methionine = 2-methyladenosine(37) in tRNA + 5'-deoxyadenosine + L-methionine + 2 oxidized [2Fe-2S]-[ferredoxin] + S-adenosyl-L-homocysteine</text>
        <dbReference type="Rhea" id="RHEA:43332"/>
        <dbReference type="Rhea" id="RHEA-COMP:10000"/>
        <dbReference type="Rhea" id="RHEA-COMP:10001"/>
        <dbReference type="Rhea" id="RHEA-COMP:10162"/>
        <dbReference type="Rhea" id="RHEA-COMP:10485"/>
        <dbReference type="ChEBI" id="CHEBI:17319"/>
        <dbReference type="ChEBI" id="CHEBI:33737"/>
        <dbReference type="ChEBI" id="CHEBI:33738"/>
        <dbReference type="ChEBI" id="CHEBI:57844"/>
        <dbReference type="ChEBI" id="CHEBI:57856"/>
        <dbReference type="ChEBI" id="CHEBI:59789"/>
        <dbReference type="ChEBI" id="CHEBI:74411"/>
        <dbReference type="ChEBI" id="CHEBI:74497"/>
        <dbReference type="EC" id="2.1.1.192"/>
    </reaction>
</comment>
<evidence type="ECO:0000313" key="18">
    <source>
        <dbReference type="Proteomes" id="UP000182264"/>
    </source>
</evidence>
<dbReference type="GO" id="GO:0070475">
    <property type="term" value="P:rRNA base methylation"/>
    <property type="evidence" value="ECO:0007669"/>
    <property type="project" value="UniProtKB-UniRule"/>
</dbReference>
<dbReference type="GO" id="GO:0030488">
    <property type="term" value="P:tRNA methylation"/>
    <property type="evidence" value="ECO:0007669"/>
    <property type="project" value="UniProtKB-UniRule"/>
</dbReference>
<dbReference type="Gene3D" id="3.20.20.70">
    <property type="entry name" value="Aldolase class I"/>
    <property type="match status" value="1"/>
</dbReference>
<dbReference type="NCBIfam" id="TIGR00048">
    <property type="entry name" value="rRNA_mod_RlmN"/>
    <property type="match status" value="1"/>
</dbReference>
<keyword evidence="4 14" id="KW-0963">Cytoplasm</keyword>
<protein>
    <recommendedName>
        <fullName evidence="14">Probable dual-specificity RNA methyltransferase RlmN</fullName>
        <ecNumber evidence="14">2.1.1.192</ecNumber>
    </recommendedName>
    <alternativeName>
        <fullName evidence="14">23S rRNA (adenine(2503)-C(2))-methyltransferase</fullName>
    </alternativeName>
    <alternativeName>
        <fullName evidence="14">23S rRNA m2A2503 methyltransferase</fullName>
    </alternativeName>
    <alternativeName>
        <fullName evidence="14">Ribosomal RNA large subunit methyltransferase N</fullName>
    </alternativeName>
    <alternativeName>
        <fullName evidence="14">tRNA (adenine(37)-C(2))-methyltransferase</fullName>
    </alternativeName>
    <alternativeName>
        <fullName evidence="14">tRNA m2A37 methyltransferase</fullName>
    </alternativeName>
</protein>
<dbReference type="SFLD" id="SFLDG01062">
    <property type="entry name" value="methyltransferase_(Class_A)"/>
    <property type="match status" value="1"/>
</dbReference>
<feature type="binding site" evidence="14">
    <location>
        <position position="197"/>
    </location>
    <ligand>
        <name>S-adenosyl-L-methionine</name>
        <dbReference type="ChEBI" id="CHEBI:59789"/>
    </ligand>
</feature>
<dbReference type="EC" id="2.1.1.192" evidence="14"/>
<dbReference type="GO" id="GO:0019843">
    <property type="term" value="F:rRNA binding"/>
    <property type="evidence" value="ECO:0007669"/>
    <property type="project" value="UniProtKB-UniRule"/>
</dbReference>
<evidence type="ECO:0000259" key="16">
    <source>
        <dbReference type="PROSITE" id="PS51918"/>
    </source>
</evidence>
<keyword evidence="12 14" id="KW-0411">Iron-sulfur</keyword>
<comment type="miscellaneous">
    <text evidence="14">Reaction proceeds by a ping-pong mechanism involving intermediate methylation of a conserved cysteine residue.</text>
</comment>
<dbReference type="EMBL" id="CP015518">
    <property type="protein sequence ID" value="APG26102.1"/>
    <property type="molecule type" value="Genomic_DNA"/>
</dbReference>
<comment type="caution">
    <text evidence="14">Lacks conserved residue(s) required for the propagation of feature annotation.</text>
</comment>
<dbReference type="GO" id="GO:0046872">
    <property type="term" value="F:metal ion binding"/>
    <property type="evidence" value="ECO:0007669"/>
    <property type="project" value="UniProtKB-KW"/>
</dbReference>
<dbReference type="Proteomes" id="UP000182264">
    <property type="component" value="Chromosome"/>
</dbReference>